<comment type="caution">
    <text evidence="3">The sequence shown here is derived from an EMBL/GenBank/DDBJ whole genome shotgun (WGS) entry which is preliminary data.</text>
</comment>
<keyword evidence="4" id="KW-1185">Reference proteome</keyword>
<gene>
    <name evidence="3" type="ORF">UF10_04100</name>
</gene>
<evidence type="ECO:0000313" key="3">
    <source>
        <dbReference type="EMBL" id="PSJ31807.1"/>
    </source>
</evidence>
<dbReference type="EMBL" id="JYGE01000003">
    <property type="protein sequence ID" value="PSJ31807.1"/>
    <property type="molecule type" value="Genomic_DNA"/>
</dbReference>
<name>A0A2P7Q1I1_9FIRM</name>
<dbReference type="Pfam" id="PF26308">
    <property type="entry name" value="YopA_M"/>
    <property type="match status" value="1"/>
</dbReference>
<protein>
    <recommendedName>
        <fullName evidence="2">YopA central domain-containing protein</fullName>
    </recommendedName>
</protein>
<evidence type="ECO:0000259" key="2">
    <source>
        <dbReference type="Pfam" id="PF26308"/>
    </source>
</evidence>
<reference evidence="3" key="1">
    <citation type="thesis" date="2015" institute="Rutgers" country="The State University of New Jersey, 14 College Farm Rd., New Brunswick, NJ, USA">
        <title>Ammonia toxicity in bacteria and its implications for treatment of and resource recovery from highly nitrogenous organic wastes.</title>
        <authorList>
            <person name="Luther A.K."/>
        </authorList>
    </citation>
    <scope>NUCLEOTIDE SEQUENCE</scope>
    <source>
        <strain evidence="3">RT-10B</strain>
    </source>
</reference>
<dbReference type="Proteomes" id="UP000241434">
    <property type="component" value="Unassembled WGS sequence"/>
</dbReference>
<keyword evidence="1" id="KW-0472">Membrane</keyword>
<keyword evidence="1" id="KW-1133">Transmembrane helix</keyword>
<proteinExistence type="predicted"/>
<evidence type="ECO:0000313" key="4">
    <source>
        <dbReference type="Proteomes" id="UP000241434"/>
    </source>
</evidence>
<feature type="domain" description="YopA central" evidence="2">
    <location>
        <begin position="110"/>
        <end position="242"/>
    </location>
</feature>
<evidence type="ECO:0000256" key="1">
    <source>
        <dbReference type="SAM" id="Phobius"/>
    </source>
</evidence>
<accession>A0A2P7Q1I1</accession>
<dbReference type="RefSeq" id="WP_106776556.1">
    <property type="nucleotide sequence ID" value="NZ_JYGE01000003.1"/>
</dbReference>
<organism evidence="3 4">
    <name type="scientific">Peptostreptococcus russellii</name>
    <dbReference type="NCBI Taxonomy" id="215200"/>
    <lineage>
        <taxon>Bacteria</taxon>
        <taxon>Bacillati</taxon>
        <taxon>Bacillota</taxon>
        <taxon>Clostridia</taxon>
        <taxon>Peptostreptococcales</taxon>
        <taxon>Peptostreptococcaceae</taxon>
        <taxon>Peptostreptococcus</taxon>
    </lineage>
</organism>
<dbReference type="AlphaFoldDB" id="A0A2P7Q1I1"/>
<keyword evidence="1" id="KW-0812">Transmembrane</keyword>
<dbReference type="OrthoDB" id="2443673at2"/>
<sequence length="435" mass="50886">MNITNEAIESLYKDNLINEELIIYSGKFCIYTDIQIKCDGIIYYKITDPVAINFKADVFQYEDLLDKLDEQSLDNVKLEITGYKLIDAEIVSFSNGRIKGYVNDLLMKSKDSTVDYIQFDIVNMDKIPGKLVNYGELVYAGRIEFSINEFNIVIDKSYDYNKELHGELVSKNACIITHTGRIYKNDFEAFKTKNIDGLIHRIATAMSFACGRYINIPYAYGYRKNKNTYRAWYRMLSSDYRFVFKWTTTIANYHNFEKYLSIMCKKLENDYYNDAITSIIDWYIEALNGLNMGNNVISIQTALEMLSYVVLVEEEEFFSQSEYDSHIASHNIRSLLKKCKIDYSIPDGDCFSDEIKESFDDGVDLITYCRNSVVHLSKKKRNVDLEFEEIWSVILLGVNYIELCILYIINYRGEYTNRFKDFYFGDIEIVPWAKK</sequence>
<dbReference type="InterPro" id="IPR058684">
    <property type="entry name" value="YopA_M"/>
</dbReference>
<feature type="transmembrane region" description="Helical" evidence="1">
    <location>
        <begin position="390"/>
        <end position="409"/>
    </location>
</feature>